<keyword evidence="5" id="KW-1185">Reference proteome</keyword>
<comment type="caution">
    <text evidence="4">The sequence shown here is derived from an EMBL/GenBank/DDBJ whole genome shotgun (WGS) entry which is preliminary data.</text>
</comment>
<dbReference type="Proteomes" id="UP000675431">
    <property type="component" value="Unassembled WGS sequence"/>
</dbReference>
<feature type="transmembrane region" description="Helical" evidence="2">
    <location>
        <begin position="69"/>
        <end position="94"/>
    </location>
</feature>
<dbReference type="Gene3D" id="3.10.620.30">
    <property type="match status" value="1"/>
</dbReference>
<evidence type="ECO:0000313" key="5">
    <source>
        <dbReference type="Proteomes" id="UP000675431"/>
    </source>
</evidence>
<dbReference type="InterPro" id="IPR002931">
    <property type="entry name" value="Transglutaminase-like"/>
</dbReference>
<dbReference type="InterPro" id="IPR038765">
    <property type="entry name" value="Papain-like_cys_pep_sf"/>
</dbReference>
<feature type="transmembrane region" description="Helical" evidence="2">
    <location>
        <begin position="614"/>
        <end position="636"/>
    </location>
</feature>
<evidence type="ECO:0000256" key="1">
    <source>
        <dbReference type="SAM" id="MobiDB-lite"/>
    </source>
</evidence>
<keyword evidence="2" id="KW-0812">Transmembrane</keyword>
<feature type="transmembrane region" description="Helical" evidence="2">
    <location>
        <begin position="168"/>
        <end position="188"/>
    </location>
</feature>
<feature type="compositionally biased region" description="Acidic residues" evidence="1">
    <location>
        <begin position="558"/>
        <end position="599"/>
    </location>
</feature>
<keyword evidence="2" id="KW-0472">Membrane</keyword>
<dbReference type="AlphaFoldDB" id="A0A941CX70"/>
<evidence type="ECO:0000256" key="2">
    <source>
        <dbReference type="SAM" id="Phobius"/>
    </source>
</evidence>
<proteinExistence type="predicted"/>
<feature type="region of interest" description="Disordered" evidence="1">
    <location>
        <begin position="553"/>
        <end position="604"/>
    </location>
</feature>
<dbReference type="PANTHER" id="PTHR42736">
    <property type="entry name" value="PROTEIN-GLUTAMINE GAMMA-GLUTAMYLTRANSFERASE"/>
    <property type="match status" value="1"/>
</dbReference>
<protein>
    <recommendedName>
        <fullName evidence="3">Transglutaminase-like domain-containing protein</fullName>
    </recommendedName>
</protein>
<dbReference type="EMBL" id="JAGSIE010000022">
    <property type="protein sequence ID" value="MBR7554058.1"/>
    <property type="molecule type" value="Genomic_DNA"/>
</dbReference>
<dbReference type="PANTHER" id="PTHR42736:SF1">
    <property type="entry name" value="PROTEIN-GLUTAMINE GAMMA-GLUTAMYLTRANSFERASE"/>
    <property type="match status" value="1"/>
</dbReference>
<sequence length="734" mass="84419">MRLNGNPTHPWVSILLYIGSMFLLFEWIIPLEIVTDTGYVYVFYLFVAYCYLLTAIAMPAWVRSPLKLLGLLVVMDVLFFDARFLSGAWMQQFLGDLRINFEMLSNRSWMEFTAPFRTFLFLILLWMLSYLLYYWFAIVKRPLSFIVFTFVYLTVLDTFTEYSAVWSIIRTFAIGVGVLGISHLFKLAEAEKLKIQSFRILMKWLTPLLIVIIVGTSIGYAAPKFSPQWPDPVPFLQGTAEQGFSGVGFQNKVQRIGYGENDEQLGGGFIADDTTVFYASAESSQYWKVETKDQYTGKGWKRTVEGEFATGFPGEKLALEAYPTTVTREPGQSSIQLVEPGNLNKLPYRYGTASFRNLQVEYNPVTGEVKSPDDLPAEPYNLHVEQPKFPLKQMQAVSPTMPTVPEPYLQLPETLPDRVYELTEEIIAGKENRYDQVKAVEQYFSRNGYIYETKDVPVPDEDQDFVDQFLFETQRGYCDHYSTSMVAMLRSAGIPARWVKGFTGGEMTQQTDLTNGGDLTTYEVQNNNAHSWVEVFFPDVGWVPFEPTVGFSNQTDFMSEESPEDLEEMNEPTEQEEQELPEPELDEGPEAQQPEEESDAVNVESTSNVSGYTLVKWGIIIALVASLIWLLTRYRLRLMSYWKKNKLQNNYDQKSFTDAYQFLVKLLEKEGYAVESGQTLREFSKKVDRLIGNTDMSELTNYYERAVYREENLESDREEINRLWSQIVRNLLAK</sequence>
<feature type="domain" description="Transglutaminase-like" evidence="3">
    <location>
        <begin position="470"/>
        <end position="549"/>
    </location>
</feature>
<accession>A0A941CX70</accession>
<organism evidence="4 5">
    <name type="scientific">Allobacillus saliphilus</name>
    <dbReference type="NCBI Taxonomy" id="2912308"/>
    <lineage>
        <taxon>Bacteria</taxon>
        <taxon>Bacillati</taxon>
        <taxon>Bacillota</taxon>
        <taxon>Bacilli</taxon>
        <taxon>Bacillales</taxon>
        <taxon>Bacillaceae</taxon>
        <taxon>Allobacillus</taxon>
    </lineage>
</organism>
<dbReference type="Pfam" id="PF01841">
    <property type="entry name" value="Transglut_core"/>
    <property type="match status" value="1"/>
</dbReference>
<dbReference type="InterPro" id="IPR052901">
    <property type="entry name" value="Bact_TGase-like"/>
</dbReference>
<evidence type="ECO:0000259" key="3">
    <source>
        <dbReference type="SMART" id="SM00460"/>
    </source>
</evidence>
<evidence type="ECO:0000313" key="4">
    <source>
        <dbReference type="EMBL" id="MBR7554058.1"/>
    </source>
</evidence>
<dbReference type="RefSeq" id="WP_212370066.1">
    <property type="nucleotide sequence ID" value="NZ_JAGSIE010000022.1"/>
</dbReference>
<reference evidence="4 5" key="1">
    <citation type="submission" date="2021-04" db="EMBL/GenBank/DDBJ databases">
        <title>Allobacillus sp. nov. SKP8-2 isolated from shrimp paste.</title>
        <authorList>
            <person name="Tanasupawat S."/>
            <person name="Yiamsombat S."/>
            <person name="Kanchanasin P."/>
            <person name="Kuncharoen N."/>
        </authorList>
    </citation>
    <scope>NUCLEOTIDE SEQUENCE [LARGE SCALE GENOMIC DNA]</scope>
    <source>
        <strain evidence="4 5">SKP8-2</strain>
    </source>
</reference>
<gene>
    <name evidence="4" type="ORF">KC820_07815</name>
</gene>
<feature type="transmembrane region" description="Helical" evidence="2">
    <location>
        <begin position="41"/>
        <end position="62"/>
    </location>
</feature>
<feature type="transmembrane region" description="Helical" evidence="2">
    <location>
        <begin position="143"/>
        <end position="162"/>
    </location>
</feature>
<feature type="transmembrane region" description="Helical" evidence="2">
    <location>
        <begin position="12"/>
        <end position="29"/>
    </location>
</feature>
<dbReference type="SUPFAM" id="SSF54001">
    <property type="entry name" value="Cysteine proteinases"/>
    <property type="match status" value="1"/>
</dbReference>
<dbReference type="SMART" id="SM00460">
    <property type="entry name" value="TGc"/>
    <property type="match status" value="1"/>
</dbReference>
<feature type="transmembrane region" description="Helical" evidence="2">
    <location>
        <begin position="200"/>
        <end position="222"/>
    </location>
</feature>
<name>A0A941CX70_9BACI</name>
<feature type="transmembrane region" description="Helical" evidence="2">
    <location>
        <begin position="114"/>
        <end position="136"/>
    </location>
</feature>
<keyword evidence="2" id="KW-1133">Transmembrane helix</keyword>